<dbReference type="OrthoDB" id="9768354at2"/>
<organism evidence="1 2">
    <name type="scientific">Niabella drilacis (strain DSM 25811 / CCM 8410 / CCUG 62505 / LMG 26954 / E90)</name>
    <dbReference type="NCBI Taxonomy" id="1285928"/>
    <lineage>
        <taxon>Bacteria</taxon>
        <taxon>Pseudomonadati</taxon>
        <taxon>Bacteroidota</taxon>
        <taxon>Chitinophagia</taxon>
        <taxon>Chitinophagales</taxon>
        <taxon>Chitinophagaceae</taxon>
        <taxon>Niabella</taxon>
    </lineage>
</organism>
<dbReference type="AlphaFoldDB" id="A0A1G6XXD8"/>
<proteinExistence type="predicted"/>
<dbReference type="STRING" id="1285928.SAMN04487894_11441"/>
<evidence type="ECO:0000313" key="1">
    <source>
        <dbReference type="EMBL" id="SDD82343.1"/>
    </source>
</evidence>
<name>A0A1G6XXD8_NIADE</name>
<keyword evidence="1" id="KW-0347">Helicase</keyword>
<dbReference type="GO" id="GO:0004386">
    <property type="term" value="F:helicase activity"/>
    <property type="evidence" value="ECO:0007669"/>
    <property type="project" value="UniProtKB-KW"/>
</dbReference>
<sequence>MFNRQRRKFFPLPDYDLSERKVKVTITGKVVDINYARKLAELPGLSLNEIILLDRVAKHKMLSDEEIRLLKTKGLIEGRKPNFHISSDVAAITGERASYIKQRGFKDEHYKKMILEYLGKYTEASKKDITELILDILPSVLDEKMKENKIRNIVYAMSKKDKTIENKGTNRNPRWVLKFI</sequence>
<gene>
    <name evidence="1" type="ORF">SAMN04487894_11441</name>
</gene>
<protein>
    <submittedName>
        <fullName evidence="1">ATP-dependent DNA helicase RecG</fullName>
    </submittedName>
</protein>
<dbReference type="RefSeq" id="WP_090392021.1">
    <property type="nucleotide sequence ID" value="NZ_FMZO01000014.1"/>
</dbReference>
<dbReference type="Proteomes" id="UP000198757">
    <property type="component" value="Unassembled WGS sequence"/>
</dbReference>
<accession>A0A1G6XXD8</accession>
<reference evidence="2" key="1">
    <citation type="submission" date="2016-10" db="EMBL/GenBank/DDBJ databases">
        <authorList>
            <person name="Varghese N."/>
            <person name="Submissions S."/>
        </authorList>
    </citation>
    <scope>NUCLEOTIDE SEQUENCE [LARGE SCALE GENOMIC DNA]</scope>
    <source>
        <strain evidence="2">DSM 25811 / CCM 8410 / LMG 26954 / E90</strain>
    </source>
</reference>
<keyword evidence="2" id="KW-1185">Reference proteome</keyword>
<keyword evidence="1" id="KW-0067">ATP-binding</keyword>
<keyword evidence="1" id="KW-0547">Nucleotide-binding</keyword>
<dbReference type="EMBL" id="FMZO01000014">
    <property type="protein sequence ID" value="SDD82343.1"/>
    <property type="molecule type" value="Genomic_DNA"/>
</dbReference>
<keyword evidence="1" id="KW-0378">Hydrolase</keyword>
<evidence type="ECO:0000313" key="2">
    <source>
        <dbReference type="Proteomes" id="UP000198757"/>
    </source>
</evidence>